<gene>
    <name evidence="1" type="ORF">COEREDRAFT_83574</name>
</gene>
<name>A0A2G5B2T5_COERN</name>
<protein>
    <recommendedName>
        <fullName evidence="3">F-box domain-containing protein</fullName>
    </recommendedName>
</protein>
<dbReference type="AlphaFoldDB" id="A0A2G5B2T5"/>
<evidence type="ECO:0000313" key="2">
    <source>
        <dbReference type="Proteomes" id="UP000242474"/>
    </source>
</evidence>
<organism evidence="1 2">
    <name type="scientific">Coemansia reversa (strain ATCC 12441 / NRRL 1564)</name>
    <dbReference type="NCBI Taxonomy" id="763665"/>
    <lineage>
        <taxon>Eukaryota</taxon>
        <taxon>Fungi</taxon>
        <taxon>Fungi incertae sedis</taxon>
        <taxon>Zoopagomycota</taxon>
        <taxon>Kickxellomycotina</taxon>
        <taxon>Kickxellomycetes</taxon>
        <taxon>Kickxellales</taxon>
        <taxon>Kickxellaceae</taxon>
        <taxon>Coemansia</taxon>
    </lineage>
</organism>
<dbReference type="EMBL" id="KZ303540">
    <property type="protein sequence ID" value="PIA13332.1"/>
    <property type="molecule type" value="Genomic_DNA"/>
</dbReference>
<accession>A0A2G5B2T5</accession>
<reference evidence="1 2" key="1">
    <citation type="journal article" date="2015" name="Genome Biol. Evol.">
        <title>Phylogenomic analyses indicate that early fungi evolved digesting cell walls of algal ancestors of land plants.</title>
        <authorList>
            <person name="Chang Y."/>
            <person name="Wang S."/>
            <person name="Sekimoto S."/>
            <person name="Aerts A.L."/>
            <person name="Choi C."/>
            <person name="Clum A."/>
            <person name="LaButti K.M."/>
            <person name="Lindquist E.A."/>
            <person name="Yee Ngan C."/>
            <person name="Ohm R.A."/>
            <person name="Salamov A.A."/>
            <person name="Grigoriev I.V."/>
            <person name="Spatafora J.W."/>
            <person name="Berbee M.L."/>
        </authorList>
    </citation>
    <scope>NUCLEOTIDE SEQUENCE [LARGE SCALE GENOMIC DNA]</scope>
    <source>
        <strain evidence="1 2">NRRL 1564</strain>
    </source>
</reference>
<proteinExistence type="predicted"/>
<dbReference type="OrthoDB" id="5522622at2759"/>
<evidence type="ECO:0008006" key="3">
    <source>
        <dbReference type="Google" id="ProtNLM"/>
    </source>
</evidence>
<keyword evidence="2" id="KW-1185">Reference proteome</keyword>
<sequence length="580" mass="66155">MLVFSIAQILPVHVVEQIARHISYKPPLPIYSNRYPHPPCRPMVLTPMMKLCSTWRHAACSMFYRSVFLCLGKPNFEMFDDKCLSLKNAIECGGQQHIRHIFMLIDMENFNQDWGVQALNLSSILLNCKTMPAVRSVLFYFVVDHMLETNRHVISRVFNRCSKHRIERNIRTFAKSLHRTVPNLTRIKISQRHIYGLPQNLVNIIEQTISRLNIILNTQLTYLALDNITTLDRLLSSLSSGNLCSIILNHNQLSTSEVALIKLNSSKLEQLHIFFAAPNAVLQLTINDSSSYGTHVYPRLKHLCIYTSGIREPSDNQPLVDPFPALVTLNCEGWFPFASTIVLSEGRSHITHLRIDLDRHLLAALNNEKLLEEGAFKKLRYVSLGLTKFSCSYSPRDVDMLLPKVLHLCRSAQTICFRHMHFNNAKKAISQLRVSESLQYLDICFSPLNIDQLIAFLCACPNLLNANVSLKDLPRVSGKGMPTHRVLDNYQQKYSTCTSSVRYLGLASLIFPSTRRAGEFLLLLVDILTSIVRVRISARSLLHTQAVLKDIDSARKRSAYDGHNKLDRVEFLIDMDWQCA</sequence>
<dbReference type="Proteomes" id="UP000242474">
    <property type="component" value="Unassembled WGS sequence"/>
</dbReference>
<evidence type="ECO:0000313" key="1">
    <source>
        <dbReference type="EMBL" id="PIA13332.1"/>
    </source>
</evidence>